<gene>
    <name evidence="1" type="ORF">IQ19_01952</name>
</gene>
<protein>
    <submittedName>
        <fullName evidence="1">Uncharacterized protein</fullName>
    </submittedName>
</protein>
<sequence>MMEGLRRMAMVLRGHHLLCVHGFKGMGYSPEFVEKICKSCPNNGISKCEASENSNDHVLRMDRKVIEQLGLKDGEAYPKSVLVSHTAAKVRPDDLDVICAG</sequence>
<dbReference type="InterPro" id="IPR009702">
    <property type="entry name" value="DUF1284"/>
</dbReference>
<evidence type="ECO:0000313" key="2">
    <source>
        <dbReference type="Proteomes" id="UP000318667"/>
    </source>
</evidence>
<organism evidence="1 2">
    <name type="scientific">Cytobacillus oceanisediminis</name>
    <dbReference type="NCBI Taxonomy" id="665099"/>
    <lineage>
        <taxon>Bacteria</taxon>
        <taxon>Bacillati</taxon>
        <taxon>Bacillota</taxon>
        <taxon>Bacilli</taxon>
        <taxon>Bacillales</taxon>
        <taxon>Bacillaceae</taxon>
        <taxon>Cytobacillus</taxon>
    </lineage>
</organism>
<proteinExistence type="predicted"/>
<accession>A0A562JX60</accession>
<dbReference type="Pfam" id="PF06935">
    <property type="entry name" value="DUF1284"/>
    <property type="match status" value="1"/>
</dbReference>
<name>A0A562JX60_9BACI</name>
<dbReference type="AlphaFoldDB" id="A0A562JX60"/>
<comment type="caution">
    <text evidence="1">The sequence shown here is derived from an EMBL/GenBank/DDBJ whole genome shotgun (WGS) entry which is preliminary data.</text>
</comment>
<dbReference type="EMBL" id="VLKI01000004">
    <property type="protein sequence ID" value="TWH87706.1"/>
    <property type="molecule type" value="Genomic_DNA"/>
</dbReference>
<evidence type="ECO:0000313" key="1">
    <source>
        <dbReference type="EMBL" id="TWH87706.1"/>
    </source>
</evidence>
<reference evidence="1 2" key="1">
    <citation type="journal article" date="2015" name="Stand. Genomic Sci.">
        <title>Genomic Encyclopedia of Bacterial and Archaeal Type Strains, Phase III: the genomes of soil and plant-associated and newly described type strains.</title>
        <authorList>
            <person name="Whitman W.B."/>
            <person name="Woyke T."/>
            <person name="Klenk H.P."/>
            <person name="Zhou Y."/>
            <person name="Lilburn T.G."/>
            <person name="Beck B.J."/>
            <person name="De Vos P."/>
            <person name="Vandamme P."/>
            <person name="Eisen J.A."/>
            <person name="Garrity G."/>
            <person name="Hugenholtz P."/>
            <person name="Kyrpides N.C."/>
        </authorList>
    </citation>
    <scope>NUCLEOTIDE SEQUENCE [LARGE SCALE GENOMIC DNA]</scope>
    <source>
        <strain evidence="1 2">CGMCC 1.10115</strain>
    </source>
</reference>
<dbReference type="Proteomes" id="UP000318667">
    <property type="component" value="Unassembled WGS sequence"/>
</dbReference>
<keyword evidence="2" id="KW-1185">Reference proteome</keyword>